<dbReference type="InterPro" id="IPR036188">
    <property type="entry name" value="FAD/NAD-bd_sf"/>
</dbReference>
<dbReference type="PRINTS" id="PR00469">
    <property type="entry name" value="PNDRDTASEII"/>
</dbReference>
<dbReference type="InterPro" id="IPR023753">
    <property type="entry name" value="FAD/NAD-binding_dom"/>
</dbReference>
<protein>
    <submittedName>
        <fullName evidence="4">Thioredoxin-disulfide reductase</fullName>
    </submittedName>
</protein>
<dbReference type="Pfam" id="PF07992">
    <property type="entry name" value="Pyr_redox_2"/>
    <property type="match status" value="1"/>
</dbReference>
<gene>
    <name evidence="4" type="ORF">COY66_06055</name>
</gene>
<proteinExistence type="predicted"/>
<reference evidence="4 5" key="1">
    <citation type="submission" date="2017-09" db="EMBL/GenBank/DDBJ databases">
        <title>Depth-based differentiation of microbial function through sediment-hosted aquifers and enrichment of novel symbionts in the deep terrestrial subsurface.</title>
        <authorList>
            <person name="Probst A.J."/>
            <person name="Ladd B."/>
            <person name="Jarett J.K."/>
            <person name="Geller-Mcgrath D.E."/>
            <person name="Sieber C.M."/>
            <person name="Emerson J.B."/>
            <person name="Anantharaman K."/>
            <person name="Thomas B.C."/>
            <person name="Malmstrom R."/>
            <person name="Stieglmeier M."/>
            <person name="Klingl A."/>
            <person name="Woyke T."/>
            <person name="Ryan C.M."/>
            <person name="Banfield J.F."/>
        </authorList>
    </citation>
    <scope>NUCLEOTIDE SEQUENCE [LARGE SCALE GENOMIC DNA]</scope>
    <source>
        <strain evidence="4">CG_4_10_14_0_8_um_filter_42_10</strain>
    </source>
</reference>
<dbReference type="EMBL" id="PFMD01000070">
    <property type="protein sequence ID" value="PIY95700.1"/>
    <property type="molecule type" value="Genomic_DNA"/>
</dbReference>
<evidence type="ECO:0000313" key="5">
    <source>
        <dbReference type="Proteomes" id="UP000230779"/>
    </source>
</evidence>
<organism evidence="4 5">
    <name type="scientific">Candidatus Kerfeldbacteria bacterium CG_4_10_14_0_8_um_filter_42_10</name>
    <dbReference type="NCBI Taxonomy" id="2014248"/>
    <lineage>
        <taxon>Bacteria</taxon>
        <taxon>Candidatus Kerfeldiibacteriota</taxon>
    </lineage>
</organism>
<evidence type="ECO:0000256" key="2">
    <source>
        <dbReference type="ARBA" id="ARBA00023002"/>
    </source>
</evidence>
<evidence type="ECO:0000256" key="1">
    <source>
        <dbReference type="ARBA" id="ARBA00022630"/>
    </source>
</evidence>
<keyword evidence="2" id="KW-0560">Oxidoreductase</keyword>
<dbReference type="PRINTS" id="PR00368">
    <property type="entry name" value="FADPNR"/>
</dbReference>
<evidence type="ECO:0000259" key="3">
    <source>
        <dbReference type="Pfam" id="PF07992"/>
    </source>
</evidence>
<dbReference type="Gene3D" id="3.50.50.60">
    <property type="entry name" value="FAD/NAD(P)-binding domain"/>
    <property type="match status" value="2"/>
</dbReference>
<dbReference type="Proteomes" id="UP000230779">
    <property type="component" value="Unassembled WGS sequence"/>
</dbReference>
<dbReference type="PANTHER" id="PTHR48105">
    <property type="entry name" value="THIOREDOXIN REDUCTASE 1-RELATED-RELATED"/>
    <property type="match status" value="1"/>
</dbReference>
<keyword evidence="1" id="KW-0285">Flavoprotein</keyword>
<name>A0A2M7RG38_9BACT</name>
<accession>A0A2M7RG38</accession>
<comment type="caution">
    <text evidence="4">The sequence shown here is derived from an EMBL/GenBank/DDBJ whole genome shotgun (WGS) entry which is preliminary data.</text>
</comment>
<dbReference type="InterPro" id="IPR050097">
    <property type="entry name" value="Ferredoxin-NADP_redctase_2"/>
</dbReference>
<sequence length="308" mass="33340">MAYDLIIVGGSASAVAAGIYAARRKLNFIIITKEFGGEVVMSGEIENYPGYPKTSGIELSEKFKEHLASQRVVPETGVLVKNISKKKNLFILETDKKGKPATYEARSVIIATGVRPRQLGVPGEEEFRGKGVSYCTVCDGPLFRNKIVATVGGGNSALESALMLSPIASKVYLLVINPEFKGETTLIDKVKADQNIEIIYNAETVKIYGERVVTALEYKVKDSPETKKLEVGGIFVHVGNIPNSQMVDLVEKNKFNEIIVDRLGKTNIDGIFAAGDVTDTPYKQIAIATGMGVTAALSSVSYLNNLKE</sequence>
<dbReference type="GO" id="GO:0016491">
    <property type="term" value="F:oxidoreductase activity"/>
    <property type="evidence" value="ECO:0007669"/>
    <property type="project" value="UniProtKB-KW"/>
</dbReference>
<feature type="domain" description="FAD/NAD(P)-binding" evidence="3">
    <location>
        <begin position="3"/>
        <end position="292"/>
    </location>
</feature>
<evidence type="ECO:0000313" key="4">
    <source>
        <dbReference type="EMBL" id="PIY95700.1"/>
    </source>
</evidence>
<dbReference type="SUPFAM" id="SSF51905">
    <property type="entry name" value="FAD/NAD(P)-binding domain"/>
    <property type="match status" value="1"/>
</dbReference>
<dbReference type="AlphaFoldDB" id="A0A2M7RG38"/>